<comment type="cofactor">
    <cofactor evidence="10">
        <name>Mn(2+)</name>
        <dbReference type="ChEBI" id="CHEBI:29035"/>
    </cofactor>
    <text evidence="10">Binds 2 manganese ions per subunit.</text>
</comment>
<dbReference type="OrthoDB" id="10249697at2759"/>
<evidence type="ECO:0000256" key="8">
    <source>
        <dbReference type="PIRSR" id="PIRSR601233-1"/>
    </source>
</evidence>
<evidence type="ECO:0000256" key="10">
    <source>
        <dbReference type="PIRSR" id="PIRSR601233-3"/>
    </source>
</evidence>
<dbReference type="GO" id="GO:0005525">
    <property type="term" value="F:GTP binding"/>
    <property type="evidence" value="ECO:0007669"/>
    <property type="project" value="UniProtKB-KW"/>
</dbReference>
<dbReference type="InterPro" id="IPR036025">
    <property type="entry name" value="RtcB-like_sf"/>
</dbReference>
<dbReference type="GO" id="GO:0003972">
    <property type="term" value="F:RNA ligase (ATP) activity"/>
    <property type="evidence" value="ECO:0007669"/>
    <property type="project" value="TreeGrafter"/>
</dbReference>
<dbReference type="Gene3D" id="3.90.1860.10">
    <property type="entry name" value="tRNA-splicing ligase RtcB"/>
    <property type="match status" value="2"/>
</dbReference>
<dbReference type="GO" id="GO:0170057">
    <property type="term" value="F:RNA ligase (GTP) activity"/>
    <property type="evidence" value="ECO:0007669"/>
    <property type="project" value="UniProtKB-EC"/>
</dbReference>
<accession>A0A9P5Y7I4</accession>
<feature type="binding site" evidence="10">
    <location>
        <position position="157"/>
    </location>
    <ligand>
        <name>Mn(2+)</name>
        <dbReference type="ChEBI" id="CHEBI:29035"/>
        <label>1</label>
    </ligand>
</feature>
<feature type="binding site" evidence="9">
    <location>
        <position position="295"/>
    </location>
    <ligand>
        <name>GMP</name>
        <dbReference type="ChEBI" id="CHEBI:58115"/>
    </ligand>
</feature>
<feature type="binding site" evidence="9">
    <location>
        <begin position="156"/>
        <end position="160"/>
    </location>
    <ligand>
        <name>GMP</name>
        <dbReference type="ChEBI" id="CHEBI:58115"/>
    </ligand>
</feature>
<keyword evidence="5 9" id="KW-0342">GTP-binding</keyword>
<evidence type="ECO:0000256" key="4">
    <source>
        <dbReference type="ARBA" id="ARBA00022741"/>
    </source>
</evidence>
<proteinExistence type="predicted"/>
<dbReference type="EC" id="6.5.1.8" evidence="1"/>
<evidence type="ECO:0000256" key="6">
    <source>
        <dbReference type="ARBA" id="ARBA00023211"/>
    </source>
</evidence>
<gene>
    <name evidence="11" type="ORF">BDZ94DRAFT_1281909</name>
</gene>
<evidence type="ECO:0000313" key="11">
    <source>
        <dbReference type="EMBL" id="KAF9464778.1"/>
    </source>
</evidence>
<feature type="binding site" evidence="9">
    <location>
        <begin position="253"/>
        <end position="254"/>
    </location>
    <ligand>
        <name>GMP</name>
        <dbReference type="ChEBI" id="CHEBI:58115"/>
    </ligand>
</feature>
<comment type="caution">
    <text evidence="11">The sequence shown here is derived from an EMBL/GenBank/DDBJ whole genome shotgun (WGS) entry which is preliminary data.</text>
</comment>
<dbReference type="Proteomes" id="UP000807353">
    <property type="component" value="Unassembled WGS sequence"/>
</dbReference>
<evidence type="ECO:0000256" key="5">
    <source>
        <dbReference type="ARBA" id="ARBA00023134"/>
    </source>
</evidence>
<evidence type="ECO:0000256" key="3">
    <source>
        <dbReference type="ARBA" id="ARBA00022723"/>
    </source>
</evidence>
<comment type="catalytic activity">
    <reaction evidence="7">
        <text>a 3'-end 3'-phospho-ribonucleotide-RNA + a 5'-end dephospho-ribonucleoside-RNA + GTP = a ribonucleotidyl-ribonucleotide-RNA + GMP + diphosphate</text>
        <dbReference type="Rhea" id="RHEA:68076"/>
        <dbReference type="Rhea" id="RHEA-COMP:10463"/>
        <dbReference type="Rhea" id="RHEA-COMP:13936"/>
        <dbReference type="Rhea" id="RHEA-COMP:17355"/>
        <dbReference type="ChEBI" id="CHEBI:33019"/>
        <dbReference type="ChEBI" id="CHEBI:37565"/>
        <dbReference type="ChEBI" id="CHEBI:58115"/>
        <dbReference type="ChEBI" id="CHEBI:83062"/>
        <dbReference type="ChEBI" id="CHEBI:138284"/>
        <dbReference type="ChEBI" id="CHEBI:173118"/>
        <dbReference type="EC" id="6.5.1.8"/>
    </reaction>
</comment>
<dbReference type="SUPFAM" id="SSF103365">
    <property type="entry name" value="Hypothetical protein PH1602"/>
    <property type="match status" value="1"/>
</dbReference>
<feature type="binding site" evidence="9">
    <location>
        <begin position="313"/>
        <end position="316"/>
    </location>
    <ligand>
        <name>GMP</name>
        <dbReference type="ChEBI" id="CHEBI:58115"/>
    </ligand>
</feature>
<keyword evidence="4 9" id="KW-0547">Nucleotide-binding</keyword>
<dbReference type="GO" id="GO:0006396">
    <property type="term" value="P:RNA processing"/>
    <property type="evidence" value="ECO:0007669"/>
    <property type="project" value="InterPro"/>
</dbReference>
<dbReference type="PANTHER" id="PTHR11118">
    <property type="entry name" value="RNA-SPLICING LIGASE RTCB HOMOLOG"/>
    <property type="match status" value="1"/>
</dbReference>
<dbReference type="PANTHER" id="PTHR11118:SF1">
    <property type="entry name" value="RNA-SPLICING LIGASE RTCB HOMOLOG"/>
    <property type="match status" value="1"/>
</dbReference>
<protein>
    <recommendedName>
        <fullName evidence="1">3'-phosphate/5'-hydroxy nucleic acid ligase</fullName>
        <ecNumber evidence="1">6.5.1.8</ecNumber>
    </recommendedName>
</protein>
<dbReference type="GO" id="GO:0046872">
    <property type="term" value="F:metal ion binding"/>
    <property type="evidence" value="ECO:0007669"/>
    <property type="project" value="UniProtKB-KW"/>
</dbReference>
<name>A0A9P5Y7I4_9AGAR</name>
<evidence type="ECO:0000256" key="7">
    <source>
        <dbReference type="ARBA" id="ARBA00047746"/>
    </source>
</evidence>
<dbReference type="AlphaFoldDB" id="A0A9P5Y7I4"/>
<keyword evidence="12" id="KW-1185">Reference proteome</keyword>
<evidence type="ECO:0000256" key="2">
    <source>
        <dbReference type="ARBA" id="ARBA00022598"/>
    </source>
</evidence>
<dbReference type="Pfam" id="PF01139">
    <property type="entry name" value="RtcB"/>
    <property type="match status" value="2"/>
</dbReference>
<sequence>MSSGALTVVLNYDHRKKFVFLLNSHIPVKEAILCQARNKFRNKGLSLVYLRVRVGKGELYNGPRRDLGFSGSAQSEWGVQLVVGMPDLHPGNSFPVGCAVACEGVYPALIGSDVGCGIGLYRLPSSSRLLKPPKTYGINQLSSFEVGSLGTGGSGNHFAEICTAEKTVDVPSDDYSVIVQTGSRGLGASFLANHTTTESNPYLLPDSPPLTIYLTTHDYAVQWTVANRDLVAHRIKESDYGHVGLEKTIDVTHNFVTKHNLTTSDGTQDLWIHRKGAAPADQGVAPCPGSRGDFSWLLQPTGDGQYNAHSLAHEAGRRYGRNALHAGTKIARTSLTTTALGSEVVCTDPDLLTEERPEGYKDNGWVAILRPVVTYKVREGGGNRK</sequence>
<evidence type="ECO:0000256" key="1">
    <source>
        <dbReference type="ARBA" id="ARBA00012726"/>
    </source>
</evidence>
<evidence type="ECO:0000256" key="9">
    <source>
        <dbReference type="PIRSR" id="PIRSR601233-2"/>
    </source>
</evidence>
<feature type="binding site" evidence="10">
    <location>
        <position position="253"/>
    </location>
    <ligand>
        <name>Mn(2+)</name>
        <dbReference type="ChEBI" id="CHEBI:29035"/>
        <label>2</label>
    </ligand>
</feature>
<reference evidence="11" key="1">
    <citation type="submission" date="2020-11" db="EMBL/GenBank/DDBJ databases">
        <authorList>
            <consortium name="DOE Joint Genome Institute"/>
            <person name="Ahrendt S."/>
            <person name="Riley R."/>
            <person name="Andreopoulos W."/>
            <person name="Labutti K."/>
            <person name="Pangilinan J."/>
            <person name="Ruiz-Duenas F.J."/>
            <person name="Barrasa J.M."/>
            <person name="Sanchez-Garcia M."/>
            <person name="Camarero S."/>
            <person name="Miyauchi S."/>
            <person name="Serrano A."/>
            <person name="Linde D."/>
            <person name="Babiker R."/>
            <person name="Drula E."/>
            <person name="Ayuso-Fernandez I."/>
            <person name="Pacheco R."/>
            <person name="Padilla G."/>
            <person name="Ferreira P."/>
            <person name="Barriuso J."/>
            <person name="Kellner H."/>
            <person name="Castanera R."/>
            <person name="Alfaro M."/>
            <person name="Ramirez L."/>
            <person name="Pisabarro A.G."/>
            <person name="Kuo A."/>
            <person name="Tritt A."/>
            <person name="Lipzen A."/>
            <person name="He G."/>
            <person name="Yan M."/>
            <person name="Ng V."/>
            <person name="Cullen D."/>
            <person name="Martin F."/>
            <person name="Rosso M.-N."/>
            <person name="Henrissat B."/>
            <person name="Hibbett D."/>
            <person name="Martinez A.T."/>
            <person name="Grigoriev I.V."/>
        </authorList>
    </citation>
    <scope>NUCLEOTIDE SEQUENCE</scope>
    <source>
        <strain evidence="11">CBS 247.69</strain>
    </source>
</reference>
<organism evidence="11 12">
    <name type="scientific">Collybia nuda</name>
    <dbReference type="NCBI Taxonomy" id="64659"/>
    <lineage>
        <taxon>Eukaryota</taxon>
        <taxon>Fungi</taxon>
        <taxon>Dikarya</taxon>
        <taxon>Basidiomycota</taxon>
        <taxon>Agaricomycotina</taxon>
        <taxon>Agaricomycetes</taxon>
        <taxon>Agaricomycetidae</taxon>
        <taxon>Agaricales</taxon>
        <taxon>Tricholomatineae</taxon>
        <taxon>Clitocybaceae</taxon>
        <taxon>Collybia</taxon>
    </lineage>
</organism>
<keyword evidence="3 10" id="KW-0479">Metal-binding</keyword>
<keyword evidence="2 11" id="KW-0436">Ligase</keyword>
<dbReference type="EMBL" id="MU150252">
    <property type="protein sequence ID" value="KAF9464778.1"/>
    <property type="molecule type" value="Genomic_DNA"/>
</dbReference>
<feature type="active site" description="GMP-histidine intermediate" evidence="8">
    <location>
        <position position="313"/>
    </location>
</feature>
<dbReference type="InterPro" id="IPR001233">
    <property type="entry name" value="RtcB"/>
</dbReference>
<evidence type="ECO:0000313" key="12">
    <source>
        <dbReference type="Proteomes" id="UP000807353"/>
    </source>
</evidence>
<keyword evidence="6 10" id="KW-0464">Manganese</keyword>